<dbReference type="STRING" id="465721.ACG33_07905"/>
<dbReference type="KEGG" id="sdf:ACG33_07905"/>
<dbReference type="InterPro" id="IPR041726">
    <property type="entry name" value="ACAD10_11_N"/>
</dbReference>
<dbReference type="InterPro" id="IPR011009">
    <property type="entry name" value="Kinase-like_dom_sf"/>
</dbReference>
<dbReference type="InterPro" id="IPR051678">
    <property type="entry name" value="AGP_Transferase"/>
</dbReference>
<dbReference type="InterPro" id="IPR002575">
    <property type="entry name" value="Aminoglycoside_PTrfase"/>
</dbReference>
<dbReference type="PANTHER" id="PTHR21310">
    <property type="entry name" value="AMINOGLYCOSIDE PHOSPHOTRANSFERASE-RELATED-RELATED"/>
    <property type="match status" value="1"/>
</dbReference>
<dbReference type="PANTHER" id="PTHR21310:SF40">
    <property type="entry name" value="AMINOGLYCOSIDE PHOSPHOTRANSFERASE DOMAIN-CONTAINING PROTEIN-RELATED"/>
    <property type="match status" value="1"/>
</dbReference>
<proteinExistence type="predicted"/>
<dbReference type="SUPFAM" id="SSF56112">
    <property type="entry name" value="Protein kinase-like (PK-like)"/>
    <property type="match status" value="1"/>
</dbReference>
<evidence type="ECO:0000259" key="1">
    <source>
        <dbReference type="Pfam" id="PF01636"/>
    </source>
</evidence>
<dbReference type="Proteomes" id="UP000070250">
    <property type="component" value="Chromosome"/>
</dbReference>
<dbReference type="AlphaFoldDB" id="A0A127FBL1"/>
<name>A0A127FBL1_STEDE</name>
<reference evidence="2 3" key="1">
    <citation type="submission" date="2015-06" db="EMBL/GenBank/DDBJ databases">
        <title>A Comprehensive Approach to Explore the Metabolic and Phylogenetic Diversity of Bacterial Steroid Degradation in the Environment: Testosterone as an Example.</title>
        <authorList>
            <person name="Yang F.-C."/>
            <person name="Chen Y.-L."/>
            <person name="Yu C.-P."/>
            <person name="Tang S.-L."/>
            <person name="Wang P.-H."/>
            <person name="Ismail W."/>
            <person name="Wang C.-H."/>
            <person name="Yang C.-Y."/>
            <person name="Chiang Y.-R."/>
        </authorList>
    </citation>
    <scope>NUCLEOTIDE SEQUENCE [LARGE SCALE GENOMIC DNA]</scope>
    <source>
        <strain evidence="2 3">DSM 18526</strain>
    </source>
</reference>
<gene>
    <name evidence="2" type="ORF">ACG33_07905</name>
</gene>
<evidence type="ECO:0000313" key="3">
    <source>
        <dbReference type="Proteomes" id="UP000070250"/>
    </source>
</evidence>
<dbReference type="Gene3D" id="3.30.200.20">
    <property type="entry name" value="Phosphorylase Kinase, domain 1"/>
    <property type="match status" value="1"/>
</dbReference>
<feature type="domain" description="Aminoglycoside phosphotransferase" evidence="1">
    <location>
        <begin position="29"/>
        <end position="279"/>
    </location>
</feature>
<dbReference type="OrthoDB" id="179763at2"/>
<accession>A0A127FBL1</accession>
<dbReference type="CDD" id="cd05154">
    <property type="entry name" value="ACAD10_11_N-like"/>
    <property type="match status" value="1"/>
</dbReference>
<dbReference type="Gene3D" id="3.90.1200.10">
    <property type="match status" value="1"/>
</dbReference>
<protein>
    <recommendedName>
        <fullName evidence="1">Aminoglycoside phosphotransferase domain-containing protein</fullName>
    </recommendedName>
</protein>
<keyword evidence="3" id="KW-1185">Reference proteome</keyword>
<evidence type="ECO:0000313" key="2">
    <source>
        <dbReference type="EMBL" id="AMN47021.1"/>
    </source>
</evidence>
<dbReference type="Pfam" id="PF01636">
    <property type="entry name" value="APH"/>
    <property type="match status" value="1"/>
</dbReference>
<organism evidence="2 3">
    <name type="scientific">Steroidobacter denitrificans</name>
    <dbReference type="NCBI Taxonomy" id="465721"/>
    <lineage>
        <taxon>Bacteria</taxon>
        <taxon>Pseudomonadati</taxon>
        <taxon>Pseudomonadota</taxon>
        <taxon>Gammaproteobacteria</taxon>
        <taxon>Steroidobacterales</taxon>
        <taxon>Steroidobacteraceae</taxon>
        <taxon>Steroidobacter</taxon>
    </lineage>
</organism>
<dbReference type="EMBL" id="CP011971">
    <property type="protein sequence ID" value="AMN47021.1"/>
    <property type="molecule type" value="Genomic_DNA"/>
</dbReference>
<dbReference type="RefSeq" id="WP_066920177.1">
    <property type="nucleotide sequence ID" value="NZ_CP011971.1"/>
</dbReference>
<sequence length="332" mass="37522">MNIAEMSARLAAFIDEQTGGASEVRDLERMPGGFSYETWRLTASWLERGERKVSSLIMRKAPRAGLLEPYDASVEFRVLKALADSGVPTPEVYWCNPTGSVLGTSFYIMEFIEGDVPLPWGDAVPEEQRLEIKRQFTDVLAKLHTFDWEAKGLSFLGVPKERTDPAALALDRCEELLDRVKLRPHPVLREVIHYLRVRKPYCPRLSLVHNDYRMGNFVWRDGKIRAVLDWERVYIGDPMADIAFTRLLHLAGWCSISGEMAGRYEQRSGIVVDEDRVRYWTLLETLKADLVGLTALKVFADGRSSDLRLVQIGIDAIVNNIPAEAEAIGLGK</sequence>